<dbReference type="Pfam" id="PF02518">
    <property type="entry name" value="HATPase_c"/>
    <property type="match status" value="1"/>
</dbReference>
<dbReference type="EMBL" id="JARIHO010000006">
    <property type="protein sequence ID" value="KAJ7359209.1"/>
    <property type="molecule type" value="Genomic_DNA"/>
</dbReference>
<organism evidence="10 11">
    <name type="scientific">Mycena albidolilacea</name>
    <dbReference type="NCBI Taxonomy" id="1033008"/>
    <lineage>
        <taxon>Eukaryota</taxon>
        <taxon>Fungi</taxon>
        <taxon>Dikarya</taxon>
        <taxon>Basidiomycota</taxon>
        <taxon>Agaricomycotina</taxon>
        <taxon>Agaricomycetes</taxon>
        <taxon>Agaricomycetidae</taxon>
        <taxon>Agaricales</taxon>
        <taxon>Marasmiineae</taxon>
        <taxon>Mycenaceae</taxon>
        <taxon>Mycena</taxon>
    </lineage>
</organism>
<feature type="compositionally biased region" description="Polar residues" evidence="7">
    <location>
        <begin position="309"/>
        <end position="318"/>
    </location>
</feature>
<dbReference type="GO" id="GO:0000155">
    <property type="term" value="F:phosphorelay sensor kinase activity"/>
    <property type="evidence" value="ECO:0007669"/>
    <property type="project" value="InterPro"/>
</dbReference>
<keyword evidence="4" id="KW-0808">Transferase</keyword>
<evidence type="ECO:0000256" key="4">
    <source>
        <dbReference type="ARBA" id="ARBA00022679"/>
    </source>
</evidence>
<feature type="region of interest" description="Disordered" evidence="7">
    <location>
        <begin position="961"/>
        <end position="994"/>
    </location>
</feature>
<dbReference type="CDD" id="cd17546">
    <property type="entry name" value="REC_hyHK_CKI1_RcsC-like"/>
    <property type="match status" value="1"/>
</dbReference>
<protein>
    <recommendedName>
        <fullName evidence="2">histidine kinase</fullName>
        <ecNumber evidence="2">2.7.13.3</ecNumber>
    </recommendedName>
</protein>
<feature type="domain" description="Response regulatory" evidence="9">
    <location>
        <begin position="1000"/>
        <end position="1123"/>
    </location>
</feature>
<dbReference type="SUPFAM" id="SSF47384">
    <property type="entry name" value="Homodimeric domain of signal transducing histidine kinase"/>
    <property type="match status" value="1"/>
</dbReference>
<accession>A0AAD7AHK7</accession>
<dbReference type="GO" id="GO:0009927">
    <property type="term" value="F:histidine phosphotransfer kinase activity"/>
    <property type="evidence" value="ECO:0007669"/>
    <property type="project" value="TreeGrafter"/>
</dbReference>
<dbReference type="SMART" id="SM00448">
    <property type="entry name" value="REC"/>
    <property type="match status" value="1"/>
</dbReference>
<feature type="compositionally biased region" description="Low complexity" evidence="7">
    <location>
        <begin position="797"/>
        <end position="808"/>
    </location>
</feature>
<dbReference type="SUPFAM" id="SSF52172">
    <property type="entry name" value="CheY-like"/>
    <property type="match status" value="1"/>
</dbReference>
<evidence type="ECO:0000313" key="11">
    <source>
        <dbReference type="Proteomes" id="UP001218218"/>
    </source>
</evidence>
<dbReference type="InterPro" id="IPR036097">
    <property type="entry name" value="HisK_dim/P_sf"/>
</dbReference>
<evidence type="ECO:0000313" key="10">
    <source>
        <dbReference type="EMBL" id="KAJ7359209.1"/>
    </source>
</evidence>
<dbReference type="EC" id="2.7.13.3" evidence="2"/>
<dbReference type="InterPro" id="IPR003661">
    <property type="entry name" value="HisK_dim/P_dom"/>
</dbReference>
<reference evidence="10" key="1">
    <citation type="submission" date="2023-03" db="EMBL/GenBank/DDBJ databases">
        <title>Massive genome expansion in bonnet fungi (Mycena s.s.) driven by repeated elements and novel gene families across ecological guilds.</title>
        <authorList>
            <consortium name="Lawrence Berkeley National Laboratory"/>
            <person name="Harder C.B."/>
            <person name="Miyauchi S."/>
            <person name="Viragh M."/>
            <person name="Kuo A."/>
            <person name="Thoen E."/>
            <person name="Andreopoulos B."/>
            <person name="Lu D."/>
            <person name="Skrede I."/>
            <person name="Drula E."/>
            <person name="Henrissat B."/>
            <person name="Morin E."/>
            <person name="Kohler A."/>
            <person name="Barry K."/>
            <person name="LaButti K."/>
            <person name="Morin E."/>
            <person name="Salamov A."/>
            <person name="Lipzen A."/>
            <person name="Mereny Z."/>
            <person name="Hegedus B."/>
            <person name="Baldrian P."/>
            <person name="Stursova M."/>
            <person name="Weitz H."/>
            <person name="Taylor A."/>
            <person name="Grigoriev I.V."/>
            <person name="Nagy L.G."/>
            <person name="Martin F."/>
            <person name="Kauserud H."/>
        </authorList>
    </citation>
    <scope>NUCLEOTIDE SEQUENCE</scope>
    <source>
        <strain evidence="10">CBHHK002</strain>
    </source>
</reference>
<dbReference type="AlphaFoldDB" id="A0AAD7AHK7"/>
<keyword evidence="5" id="KW-0418">Kinase</keyword>
<feature type="compositionally biased region" description="Polar residues" evidence="7">
    <location>
        <begin position="856"/>
        <end position="901"/>
    </location>
</feature>
<dbReference type="CDD" id="cd00082">
    <property type="entry name" value="HisKA"/>
    <property type="match status" value="1"/>
</dbReference>
<feature type="compositionally biased region" description="Polar residues" evidence="7">
    <location>
        <begin position="916"/>
        <end position="939"/>
    </location>
</feature>
<dbReference type="SUPFAM" id="SSF55781">
    <property type="entry name" value="GAF domain-like"/>
    <property type="match status" value="1"/>
</dbReference>
<feature type="compositionally biased region" description="Polar residues" evidence="7">
    <location>
        <begin position="833"/>
        <end position="849"/>
    </location>
</feature>
<dbReference type="Proteomes" id="UP001218218">
    <property type="component" value="Unassembled WGS sequence"/>
</dbReference>
<dbReference type="GO" id="GO:0005886">
    <property type="term" value="C:plasma membrane"/>
    <property type="evidence" value="ECO:0007669"/>
    <property type="project" value="TreeGrafter"/>
</dbReference>
<keyword evidence="3 6" id="KW-0597">Phosphoprotein</keyword>
<dbReference type="InterPro" id="IPR036890">
    <property type="entry name" value="HATPase_C_sf"/>
</dbReference>
<proteinExistence type="predicted"/>
<keyword evidence="11" id="KW-1185">Reference proteome</keyword>
<evidence type="ECO:0000259" key="9">
    <source>
        <dbReference type="PROSITE" id="PS50110"/>
    </source>
</evidence>
<evidence type="ECO:0000256" key="6">
    <source>
        <dbReference type="PROSITE-ProRule" id="PRU00169"/>
    </source>
</evidence>
<dbReference type="Pfam" id="PF00072">
    <property type="entry name" value="Response_reg"/>
    <property type="match status" value="1"/>
</dbReference>
<feature type="region of interest" description="Disordered" evidence="7">
    <location>
        <begin position="298"/>
        <end position="318"/>
    </location>
</feature>
<dbReference type="Gene3D" id="1.10.287.130">
    <property type="match status" value="1"/>
</dbReference>
<evidence type="ECO:0000256" key="5">
    <source>
        <dbReference type="ARBA" id="ARBA00022777"/>
    </source>
</evidence>
<sequence>MTSVPSIPEEDEDPNLVQWLLFLRDYAKGNEWSSPPPPLSDSISNATKSTAEPLPAFDVPLYPPGEISPETARIIAEFYDRYGFLPPPRADEETIRLQTIQEYKLFREDQAENFHRCSSLVNTLFPFAPICTISLFHNAVQVVVSKAGDFPVSLGEELVTETSICGHVVLKKNGETTELAEIGSDWRFTGNPWCSVSSNGVRGYVGVPITLEVDPSVPKNSERVTVGVIALMSNRPFRKLTDTQRKVLDDLSSMLSVQLRATWEGWRRGREMRLLNAVTDFLQKSLVEPSQQAIMDNSAASRAEPPVQGSESGRSTPSLRGVDVEMLTTGIFANAAEEMQELLDADFAVIVDLTSFHTTANINGRRKHSHSWLEIPGRRLKRRILGISSSPGYDDLEHVIDSPEAMAAVARFLDMYFVTGRSVFGSGARSGLEGLLSAFSPSSSSAQAAERGVKAFEPSGAVSHIAVPFYSANRPNMLIVVATATPFFTFNPADVAFVSNLGVMLVAHLSQRTIVDADAAKTAFVSKIRYVLRTPLHGLLGQLDLVRDSFSSGELATVPALLDSAEYCGTALRDIIDDVMHYGEMQSHAGRPPAHPPPTLVDVAQITLQTVRSCWLRQQQWQTVSAPSESPYGVAEPPAVELVVEFEDRWMFNDWWITLDASGFIQILNNLVSNSLKYTAEGLITVSLVSGPSRELADPQQITLRVEDTGRGIAPEFLNKLFDPFTQADSFSAGAGLGLHLTKTAVDRMGGIIAVESSSGGSIFTVKLPVDGIELAPVAKPRSMRRTCVSSERNSRSPELPLSPSRTPSESDKRLGHPPVLPPPISPAFVRLPTSSDGLTSPTSPTSVQLPAASDGPTSPTVPSSAQIPTANDNHIMSAPLTSIPSATASDKPMSPTSPISAQIPAANDNHMMSAPLTSIPSATANDKPTSPTSPTSVQDPRPSTPLALAPRVIVGDTATTSALPAPAPSAAAGDNPTPSAPPPSLQTPTASDDTEPHLTILVVDDNAISRKILVAMLKRLNATSYQADDGINAIEVFKEVHPHVVWTDVSMPRMDGVTAAAEMRKIERERGWTPSHIVAITGLGLSDEHIRGEALLGPAALDGWIFKGQNLKMLKESLITVRRKLRSLSDEASPAF</sequence>
<feature type="compositionally biased region" description="Low complexity" evidence="7">
    <location>
        <begin position="961"/>
        <end position="973"/>
    </location>
</feature>
<dbReference type="InterPro" id="IPR029016">
    <property type="entry name" value="GAF-like_dom_sf"/>
</dbReference>
<dbReference type="Gene3D" id="3.30.565.10">
    <property type="entry name" value="Histidine kinase-like ATPase, C-terminal domain"/>
    <property type="match status" value="1"/>
</dbReference>
<dbReference type="SMART" id="SM00388">
    <property type="entry name" value="HisKA"/>
    <property type="match status" value="1"/>
</dbReference>
<dbReference type="InterPro" id="IPR011006">
    <property type="entry name" value="CheY-like_superfamily"/>
</dbReference>
<dbReference type="Gene3D" id="3.40.50.2300">
    <property type="match status" value="1"/>
</dbReference>
<dbReference type="InterPro" id="IPR001789">
    <property type="entry name" value="Sig_transdc_resp-reg_receiver"/>
</dbReference>
<dbReference type="InterPro" id="IPR004358">
    <property type="entry name" value="Sig_transdc_His_kin-like_C"/>
</dbReference>
<evidence type="ECO:0000256" key="1">
    <source>
        <dbReference type="ARBA" id="ARBA00000085"/>
    </source>
</evidence>
<evidence type="ECO:0000259" key="8">
    <source>
        <dbReference type="PROSITE" id="PS50109"/>
    </source>
</evidence>
<dbReference type="InterPro" id="IPR003594">
    <property type="entry name" value="HATPase_dom"/>
</dbReference>
<evidence type="ECO:0000256" key="3">
    <source>
        <dbReference type="ARBA" id="ARBA00022553"/>
    </source>
</evidence>
<dbReference type="SUPFAM" id="SSF55874">
    <property type="entry name" value="ATPase domain of HSP90 chaperone/DNA topoisomerase II/histidine kinase"/>
    <property type="match status" value="1"/>
</dbReference>
<evidence type="ECO:0000256" key="7">
    <source>
        <dbReference type="SAM" id="MobiDB-lite"/>
    </source>
</evidence>
<name>A0AAD7AHK7_9AGAR</name>
<feature type="modified residue" description="4-aspartylphosphate" evidence="6">
    <location>
        <position position="1049"/>
    </location>
</feature>
<dbReference type="PROSITE" id="PS50110">
    <property type="entry name" value="RESPONSE_REGULATORY"/>
    <property type="match status" value="1"/>
</dbReference>
<dbReference type="PROSITE" id="PS50109">
    <property type="entry name" value="HIS_KIN"/>
    <property type="match status" value="1"/>
</dbReference>
<feature type="domain" description="Histidine kinase" evidence="8">
    <location>
        <begin position="527"/>
        <end position="772"/>
    </location>
</feature>
<feature type="region of interest" description="Disordered" evidence="7">
    <location>
        <begin position="782"/>
        <end position="947"/>
    </location>
</feature>
<dbReference type="SMART" id="SM00387">
    <property type="entry name" value="HATPase_c"/>
    <property type="match status" value="1"/>
</dbReference>
<comment type="catalytic activity">
    <reaction evidence="1">
        <text>ATP + protein L-histidine = ADP + protein N-phospho-L-histidine.</text>
        <dbReference type="EC" id="2.7.13.3"/>
    </reaction>
</comment>
<dbReference type="PRINTS" id="PR00344">
    <property type="entry name" value="BCTRLSENSOR"/>
</dbReference>
<comment type="caution">
    <text evidence="10">The sequence shown here is derived from an EMBL/GenBank/DDBJ whole genome shotgun (WGS) entry which is preliminary data.</text>
</comment>
<dbReference type="InterPro" id="IPR005467">
    <property type="entry name" value="His_kinase_dom"/>
</dbReference>
<dbReference type="PANTHER" id="PTHR43047">
    <property type="entry name" value="TWO-COMPONENT HISTIDINE PROTEIN KINASE"/>
    <property type="match status" value="1"/>
</dbReference>
<dbReference type="PANTHER" id="PTHR43047:SF72">
    <property type="entry name" value="OSMOSENSING HISTIDINE PROTEIN KINASE SLN1"/>
    <property type="match status" value="1"/>
</dbReference>
<dbReference type="Gene3D" id="3.30.450.40">
    <property type="match status" value="1"/>
</dbReference>
<evidence type="ECO:0000256" key="2">
    <source>
        <dbReference type="ARBA" id="ARBA00012438"/>
    </source>
</evidence>
<gene>
    <name evidence="10" type="ORF">DFH08DRAFT_845412</name>
</gene>